<dbReference type="RefSeq" id="WP_213528684.1">
    <property type="nucleotide sequence ID" value="NZ_BOVJ01000066.1"/>
</dbReference>
<evidence type="ECO:0000256" key="2">
    <source>
        <dbReference type="ARBA" id="ARBA00006573"/>
    </source>
</evidence>
<evidence type="ECO:0000256" key="3">
    <source>
        <dbReference type="ARBA" id="ARBA00022969"/>
    </source>
</evidence>
<evidence type="ECO:0000313" key="5">
    <source>
        <dbReference type="Proteomes" id="UP000680304"/>
    </source>
</evidence>
<evidence type="ECO:0000256" key="1">
    <source>
        <dbReference type="ARBA" id="ARBA00004288"/>
    </source>
</evidence>
<dbReference type="InterPro" id="IPR012610">
    <property type="entry name" value="SASP_SspH"/>
</dbReference>
<proteinExistence type="inferred from homology"/>
<evidence type="ECO:0008006" key="6">
    <source>
        <dbReference type="Google" id="ProtNLM"/>
    </source>
</evidence>
<evidence type="ECO:0000313" key="4">
    <source>
        <dbReference type="EMBL" id="GIQ63586.1"/>
    </source>
</evidence>
<comment type="caution">
    <text evidence="4">The sequence shown here is derived from an EMBL/GenBank/DDBJ whole genome shotgun (WGS) entry which is preliminary data.</text>
</comment>
<comment type="subcellular location">
    <subcellularLocation>
        <location evidence="1">Spore core</location>
    </subcellularLocation>
</comment>
<dbReference type="Pfam" id="PF08141">
    <property type="entry name" value="SspH"/>
    <property type="match status" value="1"/>
</dbReference>
<organism evidence="4 5">
    <name type="scientific">Paenibacillus cisolokensis</name>
    <dbReference type="NCBI Taxonomy" id="1658519"/>
    <lineage>
        <taxon>Bacteria</taxon>
        <taxon>Bacillati</taxon>
        <taxon>Bacillota</taxon>
        <taxon>Bacilli</taxon>
        <taxon>Bacillales</taxon>
        <taxon>Paenibacillaceae</taxon>
        <taxon>Paenibacillus</taxon>
    </lineage>
</organism>
<comment type="similarity">
    <text evidence="2">Belongs to the SspH family.</text>
</comment>
<dbReference type="EMBL" id="BOVJ01000066">
    <property type="protein sequence ID" value="GIQ63586.1"/>
    <property type="molecule type" value="Genomic_DNA"/>
</dbReference>
<dbReference type="Proteomes" id="UP000680304">
    <property type="component" value="Unassembled WGS sequence"/>
</dbReference>
<dbReference type="HAMAP" id="MF_00667">
    <property type="entry name" value="SspH"/>
    <property type="match status" value="1"/>
</dbReference>
<accession>A0ABQ4N6Q7</accession>
<name>A0ABQ4N6Q7_9BACL</name>
<protein>
    <recommendedName>
        <fullName evidence="6">Spore protein</fullName>
    </recommendedName>
</protein>
<dbReference type="NCBIfam" id="TIGR02861">
    <property type="entry name" value="SASP_H"/>
    <property type="match status" value="1"/>
</dbReference>
<reference evidence="4 5" key="1">
    <citation type="submission" date="2021-04" db="EMBL/GenBank/DDBJ databases">
        <title>Draft genome sequence of Paenibacillus cisolokensis, LC2-13A.</title>
        <authorList>
            <person name="Uke A."/>
            <person name="Chhe C."/>
            <person name="Baramee S."/>
            <person name="Kosugi A."/>
        </authorList>
    </citation>
    <scope>NUCLEOTIDE SEQUENCE [LARGE SCALE GENOMIC DNA]</scope>
    <source>
        <strain evidence="4 5">LC2-13A</strain>
    </source>
</reference>
<sequence>MNAQRAKQIFESEETIAVHLEGEPVWIEHVDVANGMATVQIGNNPLNTHTVSVDRLEEGKPKA</sequence>
<gene>
    <name evidence="4" type="ORF">PACILC2_21540</name>
</gene>
<keyword evidence="5" id="KW-1185">Reference proteome</keyword>
<keyword evidence="3" id="KW-0749">Sporulation</keyword>